<comment type="caution">
    <text evidence="2">The sequence shown here is derived from an EMBL/GenBank/DDBJ whole genome shotgun (WGS) entry which is preliminary data.</text>
</comment>
<dbReference type="Gene3D" id="1.20.5.320">
    <property type="entry name" value="6-Phosphogluconate Dehydrogenase, domain 3"/>
    <property type="match status" value="1"/>
</dbReference>
<evidence type="ECO:0000313" key="2">
    <source>
        <dbReference type="EMBL" id="GBM63126.1"/>
    </source>
</evidence>
<dbReference type="OrthoDB" id="6778980at2759"/>
<dbReference type="EMBL" id="BGPR01001851">
    <property type="protein sequence ID" value="GBM63126.1"/>
    <property type="molecule type" value="Genomic_DNA"/>
</dbReference>
<keyword evidence="3" id="KW-1185">Reference proteome</keyword>
<accession>A0A4Y2HCV5</accession>
<protein>
    <submittedName>
        <fullName evidence="2">Uncharacterized protein</fullName>
    </submittedName>
</protein>
<gene>
    <name evidence="2" type="ORF">AVEN_68570_1</name>
</gene>
<feature type="coiled-coil region" evidence="1">
    <location>
        <begin position="2"/>
        <end position="54"/>
    </location>
</feature>
<dbReference type="PANTHER" id="PTHR45823">
    <property type="entry name" value="T-SNARE COILED-COIL HOMOLOGY DOMAIN-CONTAINING PROTEIN"/>
    <property type="match status" value="1"/>
</dbReference>
<proteinExistence type="predicted"/>
<keyword evidence="1" id="KW-0175">Coiled coil</keyword>
<organism evidence="2 3">
    <name type="scientific">Araneus ventricosus</name>
    <name type="common">Orbweaver spider</name>
    <name type="synonym">Epeira ventricosa</name>
    <dbReference type="NCBI Taxonomy" id="182803"/>
    <lineage>
        <taxon>Eukaryota</taxon>
        <taxon>Metazoa</taxon>
        <taxon>Ecdysozoa</taxon>
        <taxon>Arthropoda</taxon>
        <taxon>Chelicerata</taxon>
        <taxon>Arachnida</taxon>
        <taxon>Araneae</taxon>
        <taxon>Araneomorphae</taxon>
        <taxon>Entelegynae</taxon>
        <taxon>Araneoidea</taxon>
        <taxon>Araneidae</taxon>
        <taxon>Araneus</taxon>
    </lineage>
</organism>
<name>A0A4Y2HCV5_ARAVE</name>
<dbReference type="Proteomes" id="UP000499080">
    <property type="component" value="Unassembled WGS sequence"/>
</dbReference>
<sequence>MRAHIESQVEEMEEHVKRSIRKVEEDVQGVKTEIQKVQEKMSVLEQRVSDLEIRPNNIPASPKLKYTRPMVKSLTFVGQISWTVFKTQFDVVSSANGWNNFVKSSQLVTSLRGSAAEVLQGIPSNKLKDLSTTENALESRFGTAILPSFIGLN</sequence>
<dbReference type="PANTHER" id="PTHR45823:SF1">
    <property type="entry name" value="T-SNARE COILED-COIL HOMOLOGY DOMAIN-CONTAINING PROTEIN"/>
    <property type="match status" value="1"/>
</dbReference>
<evidence type="ECO:0000313" key="3">
    <source>
        <dbReference type="Proteomes" id="UP000499080"/>
    </source>
</evidence>
<evidence type="ECO:0000256" key="1">
    <source>
        <dbReference type="SAM" id="Coils"/>
    </source>
</evidence>
<reference evidence="2 3" key="1">
    <citation type="journal article" date="2019" name="Sci. Rep.">
        <title>Orb-weaving spider Araneus ventricosus genome elucidates the spidroin gene catalogue.</title>
        <authorList>
            <person name="Kono N."/>
            <person name="Nakamura H."/>
            <person name="Ohtoshi R."/>
            <person name="Moran D.A.P."/>
            <person name="Shinohara A."/>
            <person name="Yoshida Y."/>
            <person name="Fujiwara M."/>
            <person name="Mori M."/>
            <person name="Tomita M."/>
            <person name="Arakawa K."/>
        </authorList>
    </citation>
    <scope>NUCLEOTIDE SEQUENCE [LARGE SCALE GENOMIC DNA]</scope>
</reference>
<dbReference type="AlphaFoldDB" id="A0A4Y2HCV5"/>